<evidence type="ECO:0000256" key="1">
    <source>
        <dbReference type="SAM" id="MobiDB-lite"/>
    </source>
</evidence>
<dbReference type="Pfam" id="PF01464">
    <property type="entry name" value="SLT"/>
    <property type="match status" value="1"/>
</dbReference>
<dbReference type="Pfam" id="PF06013">
    <property type="entry name" value="WXG100"/>
    <property type="match status" value="1"/>
</dbReference>
<dbReference type="EMBL" id="JACJID010000005">
    <property type="protein sequence ID" value="MBA8929641.1"/>
    <property type="molecule type" value="Genomic_DNA"/>
</dbReference>
<dbReference type="RefSeq" id="WP_025361720.1">
    <property type="nucleotide sequence ID" value="NZ_BAAABQ010000089.1"/>
</dbReference>
<dbReference type="SUPFAM" id="SSF53955">
    <property type="entry name" value="Lysozyme-like"/>
    <property type="match status" value="1"/>
</dbReference>
<dbReference type="InterPro" id="IPR036689">
    <property type="entry name" value="ESAT-6-like_sf"/>
</dbReference>
<gene>
    <name evidence="3" type="ORF">BC739_006859</name>
</gene>
<keyword evidence="4" id="KW-1185">Reference proteome</keyword>
<protein>
    <submittedName>
        <fullName evidence="3">WXG100 family type VII secretion target</fullName>
    </submittedName>
</protein>
<dbReference type="InterPro" id="IPR023346">
    <property type="entry name" value="Lysozyme-like_dom_sf"/>
</dbReference>
<dbReference type="Gene3D" id="1.10.530.10">
    <property type="match status" value="1"/>
</dbReference>
<dbReference type="Proteomes" id="UP000517916">
    <property type="component" value="Unassembled WGS sequence"/>
</dbReference>
<reference evidence="3 4" key="1">
    <citation type="submission" date="2020-08" db="EMBL/GenBank/DDBJ databases">
        <title>Genomic Encyclopedia of Archaeal and Bacterial Type Strains, Phase II (KMG-II): from individual species to whole genera.</title>
        <authorList>
            <person name="Goeker M."/>
        </authorList>
    </citation>
    <scope>NUCLEOTIDE SEQUENCE [LARGE SCALE GENOMIC DNA]</scope>
    <source>
        <strain evidence="3 4">DSM 43850</strain>
    </source>
</reference>
<evidence type="ECO:0000313" key="3">
    <source>
        <dbReference type="EMBL" id="MBA8929641.1"/>
    </source>
</evidence>
<evidence type="ECO:0000313" key="4">
    <source>
        <dbReference type="Proteomes" id="UP000517916"/>
    </source>
</evidence>
<dbReference type="Gene3D" id="1.10.287.1060">
    <property type="entry name" value="ESAT-6-like"/>
    <property type="match status" value="1"/>
</dbReference>
<feature type="domain" description="Transglycosylase SLT" evidence="2">
    <location>
        <begin position="296"/>
        <end position="375"/>
    </location>
</feature>
<dbReference type="PANTHER" id="PTHR21525:SF9">
    <property type="entry name" value="CHANNEL_COLICIN DOMAIN-CONTAINING PROTEIN"/>
    <property type="match status" value="1"/>
</dbReference>
<proteinExistence type="predicted"/>
<organism evidence="3 4">
    <name type="scientific">Kutzneria viridogrisea</name>
    <dbReference type="NCBI Taxonomy" id="47990"/>
    <lineage>
        <taxon>Bacteria</taxon>
        <taxon>Bacillati</taxon>
        <taxon>Actinomycetota</taxon>
        <taxon>Actinomycetes</taxon>
        <taxon>Pseudonocardiales</taxon>
        <taxon>Pseudonocardiaceae</taxon>
        <taxon>Kutzneria</taxon>
    </lineage>
</organism>
<evidence type="ECO:0000259" key="2">
    <source>
        <dbReference type="Pfam" id="PF01464"/>
    </source>
</evidence>
<comment type="caution">
    <text evidence="3">The sequence shown here is derived from an EMBL/GenBank/DDBJ whole genome shotgun (WGS) entry which is preliminary data.</text>
</comment>
<dbReference type="PANTHER" id="PTHR21525">
    <property type="entry name" value="MOTILE SPERM PROTEIN"/>
    <property type="match status" value="1"/>
</dbReference>
<accession>A0ABR6BRU8</accession>
<dbReference type="InterPro" id="IPR008258">
    <property type="entry name" value="Transglycosylase_SLT_dom_1"/>
</dbReference>
<sequence length="392" mass="39387">MSAVDEVAGLPGGGAVAEIARKVENAQPQAVRDIAQHYRQAAGKCEEGGKAVTSSVNALDGAWEGGSASAFTTYMGNFTKAGSSVSEALNNAAGGLEAAAGTLETAKSTVDRRCEGLLTEVRNWDAAHPQPKDGERDAAIKPLCEAAKGDVQRAVDTANHELSSALNTIKGAMNIGSKFSALPAPGDQPFSPAPGRTIEWKAKPEPVTSTGSQSADTHSGQGQGTGAGSGSGGGGGGGGGGGDYSGGGGDGGGGGGGLGPSGGPPGGGGGPAPQGQVKEWIEEAMKILQENGVDTSKMSENDIWAIIQHESGGNPHAINLWDSNAKAGHPSKGLMQCIDSTFQSHKLPGHDDIYNPVDNIIAGVRYSISRYGSVSNVPGIRAMSHGGAYQGY</sequence>
<name>A0ABR6BRU8_9PSEU</name>
<dbReference type="CDD" id="cd13402">
    <property type="entry name" value="LT_TF-like"/>
    <property type="match status" value="1"/>
</dbReference>
<feature type="compositionally biased region" description="Gly residues" evidence="1">
    <location>
        <begin position="221"/>
        <end position="272"/>
    </location>
</feature>
<feature type="compositionally biased region" description="Polar residues" evidence="1">
    <location>
        <begin position="207"/>
        <end position="218"/>
    </location>
</feature>
<feature type="region of interest" description="Disordered" evidence="1">
    <location>
        <begin position="204"/>
        <end position="275"/>
    </location>
</feature>
<dbReference type="SUPFAM" id="SSF140453">
    <property type="entry name" value="EsxAB dimer-like"/>
    <property type="match status" value="1"/>
</dbReference>
<dbReference type="InterPro" id="IPR010310">
    <property type="entry name" value="T7SS_ESAT-6-like"/>
</dbReference>